<evidence type="ECO:0000256" key="5">
    <source>
        <dbReference type="ARBA" id="ARBA00022597"/>
    </source>
</evidence>
<evidence type="ECO:0000256" key="3">
    <source>
        <dbReference type="ARBA" id="ARBA00022448"/>
    </source>
</evidence>
<keyword evidence="3" id="KW-0813">Transport</keyword>
<protein>
    <recommendedName>
        <fullName evidence="20">Sugar transporter</fullName>
    </recommendedName>
</protein>
<dbReference type="Gene3D" id="3.10.560.10">
    <property type="entry name" value="Outer membrane lipoprotein wza domain like"/>
    <property type="match status" value="1"/>
</dbReference>
<keyword evidence="8" id="KW-0625">Polysaccharide transport</keyword>
<evidence type="ECO:0000256" key="13">
    <source>
        <dbReference type="ARBA" id="ARBA00023237"/>
    </source>
</evidence>
<evidence type="ECO:0000256" key="10">
    <source>
        <dbReference type="ARBA" id="ARBA00023114"/>
    </source>
</evidence>
<keyword evidence="5" id="KW-0762">Sugar transport</keyword>
<evidence type="ECO:0000256" key="12">
    <source>
        <dbReference type="ARBA" id="ARBA00023139"/>
    </source>
</evidence>
<organism evidence="18 19">
    <name type="scientific">Niabella ginsenosidivorans</name>
    <dbReference type="NCBI Taxonomy" id="1176587"/>
    <lineage>
        <taxon>Bacteria</taxon>
        <taxon>Pseudomonadati</taxon>
        <taxon>Bacteroidota</taxon>
        <taxon>Chitinophagia</taxon>
        <taxon>Chitinophagales</taxon>
        <taxon>Chitinophagaceae</taxon>
        <taxon>Niabella</taxon>
    </lineage>
</organism>
<evidence type="ECO:0000256" key="15">
    <source>
        <dbReference type="SAM" id="Phobius"/>
    </source>
</evidence>
<feature type="domain" description="SLBB" evidence="17">
    <location>
        <begin position="166"/>
        <end position="245"/>
    </location>
</feature>
<dbReference type="Pfam" id="PF22461">
    <property type="entry name" value="SLBB_2"/>
    <property type="match status" value="1"/>
</dbReference>
<evidence type="ECO:0000256" key="1">
    <source>
        <dbReference type="ARBA" id="ARBA00004571"/>
    </source>
</evidence>
<keyword evidence="4" id="KW-1134">Transmembrane beta strand</keyword>
<dbReference type="InterPro" id="IPR049712">
    <property type="entry name" value="Poly_export"/>
</dbReference>
<evidence type="ECO:0000256" key="2">
    <source>
        <dbReference type="ARBA" id="ARBA00009450"/>
    </source>
</evidence>
<dbReference type="GO" id="GO:0015159">
    <property type="term" value="F:polysaccharide transmembrane transporter activity"/>
    <property type="evidence" value="ECO:0007669"/>
    <property type="project" value="InterPro"/>
</dbReference>
<evidence type="ECO:0000256" key="4">
    <source>
        <dbReference type="ARBA" id="ARBA00022452"/>
    </source>
</evidence>
<evidence type="ECO:0000256" key="7">
    <source>
        <dbReference type="ARBA" id="ARBA00022729"/>
    </source>
</evidence>
<gene>
    <name evidence="18" type="ORF">A8C56_08050</name>
</gene>
<dbReference type="InterPro" id="IPR003715">
    <property type="entry name" value="Poly_export_N"/>
</dbReference>
<keyword evidence="13" id="KW-0998">Cell outer membrane</keyword>
<feature type="domain" description="Polysaccharide export protein N-terminal" evidence="16">
    <location>
        <begin position="58"/>
        <end position="161"/>
    </location>
</feature>
<reference evidence="18 19" key="1">
    <citation type="submission" date="2016-05" db="EMBL/GenBank/DDBJ databases">
        <title>Niabella ginsenosidivorans BS26 whole genome sequencing.</title>
        <authorList>
            <person name="Im W.T."/>
            <person name="Siddiqi M.Z."/>
        </authorList>
    </citation>
    <scope>NUCLEOTIDE SEQUENCE [LARGE SCALE GENOMIC DNA]</scope>
    <source>
        <strain evidence="18 19">BS26</strain>
    </source>
</reference>
<dbReference type="GO" id="GO:0015288">
    <property type="term" value="F:porin activity"/>
    <property type="evidence" value="ECO:0007669"/>
    <property type="project" value="UniProtKB-KW"/>
</dbReference>
<keyword evidence="14" id="KW-0449">Lipoprotein</keyword>
<keyword evidence="7" id="KW-0732">Signal</keyword>
<keyword evidence="6 15" id="KW-0812">Transmembrane</keyword>
<evidence type="ECO:0000256" key="11">
    <source>
        <dbReference type="ARBA" id="ARBA00023136"/>
    </source>
</evidence>
<dbReference type="OrthoDB" id="662756at2"/>
<proteinExistence type="inferred from homology"/>
<accession>A0A1A9I2N4</accession>
<dbReference type="AlphaFoldDB" id="A0A1A9I2N4"/>
<evidence type="ECO:0000256" key="9">
    <source>
        <dbReference type="ARBA" id="ARBA00023065"/>
    </source>
</evidence>
<comment type="subcellular location">
    <subcellularLocation>
        <location evidence="1">Cell outer membrane</location>
        <topology evidence="1">Multi-pass membrane protein</topology>
    </subcellularLocation>
</comment>
<dbReference type="Proteomes" id="UP000077667">
    <property type="component" value="Chromosome"/>
</dbReference>
<feature type="transmembrane region" description="Helical" evidence="15">
    <location>
        <begin position="263"/>
        <end position="282"/>
    </location>
</feature>
<keyword evidence="12" id="KW-0564">Palmitate</keyword>
<dbReference type="KEGG" id="nia:A8C56_08050"/>
<keyword evidence="9" id="KW-0406">Ion transport</keyword>
<evidence type="ECO:0000313" key="19">
    <source>
        <dbReference type="Proteomes" id="UP000077667"/>
    </source>
</evidence>
<evidence type="ECO:0000259" key="17">
    <source>
        <dbReference type="Pfam" id="PF22461"/>
    </source>
</evidence>
<dbReference type="InterPro" id="IPR054765">
    <property type="entry name" value="SLBB_dom"/>
</dbReference>
<comment type="similarity">
    <text evidence="2">Belongs to the BexD/CtrA/VexA family.</text>
</comment>
<dbReference type="PANTHER" id="PTHR33619:SF3">
    <property type="entry name" value="POLYSACCHARIDE EXPORT PROTEIN GFCE-RELATED"/>
    <property type="match status" value="1"/>
</dbReference>
<keyword evidence="19" id="KW-1185">Reference proteome</keyword>
<evidence type="ECO:0000256" key="6">
    <source>
        <dbReference type="ARBA" id="ARBA00022692"/>
    </source>
</evidence>
<dbReference type="EMBL" id="CP015772">
    <property type="protein sequence ID" value="ANH80942.1"/>
    <property type="molecule type" value="Genomic_DNA"/>
</dbReference>
<evidence type="ECO:0000313" key="18">
    <source>
        <dbReference type="EMBL" id="ANH80942.1"/>
    </source>
</evidence>
<keyword evidence="11 15" id="KW-0472">Membrane</keyword>
<evidence type="ECO:0000259" key="16">
    <source>
        <dbReference type="Pfam" id="PF02563"/>
    </source>
</evidence>
<name>A0A1A9I2N4_9BACT</name>
<evidence type="ECO:0000256" key="14">
    <source>
        <dbReference type="ARBA" id="ARBA00023288"/>
    </source>
</evidence>
<dbReference type="PROSITE" id="PS51257">
    <property type="entry name" value="PROKAR_LIPOPROTEIN"/>
    <property type="match status" value="1"/>
</dbReference>
<dbReference type="GO" id="GO:0046930">
    <property type="term" value="C:pore complex"/>
    <property type="evidence" value="ECO:0007669"/>
    <property type="project" value="UniProtKB-KW"/>
</dbReference>
<dbReference type="Pfam" id="PF02563">
    <property type="entry name" value="Poly_export"/>
    <property type="match status" value="1"/>
</dbReference>
<keyword evidence="15" id="KW-1133">Transmembrane helix</keyword>
<evidence type="ECO:0008006" key="20">
    <source>
        <dbReference type="Google" id="ProtNLM"/>
    </source>
</evidence>
<keyword evidence="10" id="KW-0626">Porin</keyword>
<dbReference type="STRING" id="1176587.A8C56_08050"/>
<evidence type="ECO:0000256" key="8">
    <source>
        <dbReference type="ARBA" id="ARBA00023047"/>
    </source>
</evidence>
<dbReference type="GO" id="GO:0006811">
    <property type="term" value="P:monoatomic ion transport"/>
    <property type="evidence" value="ECO:0007669"/>
    <property type="project" value="UniProtKB-KW"/>
</dbReference>
<dbReference type="RefSeq" id="WP_067754309.1">
    <property type="nucleotide sequence ID" value="NZ_CP015772.1"/>
</dbReference>
<dbReference type="PANTHER" id="PTHR33619">
    <property type="entry name" value="POLYSACCHARIDE EXPORT PROTEIN GFCE-RELATED"/>
    <property type="match status" value="1"/>
</dbReference>
<sequence>MKIHTSVPIRAFQKGVFAPFLFAILLMASCSTPRNLVYFSNLPKDGDTSEIVNKMTPRIEKGDILGISITTLNPEYNQLFSSGAVNQNLATVQGTTPNTVNTFNNANFDATRNGYPVDENGQVNLPILGKVDVAGLTRKEAQDKITAEVAKTAKEPIVNVKFLNYKVTVIGEVARPGSFTIPDDRVNVLEALGMAGDMTPYAIRENVLVIREKNGARTMERLNLTDKNVFQSPYFYLQQNDVVYVQPENKLKARQADASNYRWIPIATAGISAVAVLLAALLRN</sequence>
<dbReference type="GO" id="GO:0009279">
    <property type="term" value="C:cell outer membrane"/>
    <property type="evidence" value="ECO:0007669"/>
    <property type="project" value="UniProtKB-SubCell"/>
</dbReference>